<feature type="chain" id="PRO_5040450970" evidence="1">
    <location>
        <begin position="30"/>
        <end position="137"/>
    </location>
</feature>
<evidence type="ECO:0000313" key="3">
    <source>
        <dbReference type="Proteomes" id="UP001152484"/>
    </source>
</evidence>
<proteinExistence type="predicted"/>
<protein>
    <submittedName>
        <fullName evidence="2">Uncharacterized protein</fullName>
    </submittedName>
</protein>
<keyword evidence="1" id="KW-0732">Signal</keyword>
<dbReference type="Proteomes" id="UP001152484">
    <property type="component" value="Unassembled WGS sequence"/>
</dbReference>
<sequence>MAKNVLSSAAIAGAALLLIVITIQPPCEAARILDDEDKKSMVIKKAAASGQRDSLLLSSLQWRAVTPPRGNPGINAAATLGNKNFAAGGCITISNSHAAVHPDGHYYTPAAEMTAALPHHNIRFGVAEDANHNAGDE</sequence>
<feature type="signal peptide" evidence="1">
    <location>
        <begin position="1"/>
        <end position="29"/>
    </location>
</feature>
<comment type="caution">
    <text evidence="2">The sequence shown here is derived from an EMBL/GenBank/DDBJ whole genome shotgun (WGS) entry which is preliminary data.</text>
</comment>
<keyword evidence="3" id="KW-1185">Reference proteome</keyword>
<gene>
    <name evidence="2" type="ORF">CEURO_LOCUS4950</name>
</gene>
<reference evidence="2" key="1">
    <citation type="submission" date="2022-07" db="EMBL/GenBank/DDBJ databases">
        <authorList>
            <person name="Macas J."/>
            <person name="Novak P."/>
            <person name="Neumann P."/>
        </authorList>
    </citation>
    <scope>NUCLEOTIDE SEQUENCE</scope>
</reference>
<dbReference type="OrthoDB" id="907209at2759"/>
<name>A0A9P0YSL9_CUSEU</name>
<dbReference type="EMBL" id="CAMAPE010000008">
    <property type="protein sequence ID" value="CAH9073812.1"/>
    <property type="molecule type" value="Genomic_DNA"/>
</dbReference>
<evidence type="ECO:0000313" key="2">
    <source>
        <dbReference type="EMBL" id="CAH9073812.1"/>
    </source>
</evidence>
<organism evidence="2 3">
    <name type="scientific">Cuscuta europaea</name>
    <name type="common">European dodder</name>
    <dbReference type="NCBI Taxonomy" id="41803"/>
    <lineage>
        <taxon>Eukaryota</taxon>
        <taxon>Viridiplantae</taxon>
        <taxon>Streptophyta</taxon>
        <taxon>Embryophyta</taxon>
        <taxon>Tracheophyta</taxon>
        <taxon>Spermatophyta</taxon>
        <taxon>Magnoliopsida</taxon>
        <taxon>eudicotyledons</taxon>
        <taxon>Gunneridae</taxon>
        <taxon>Pentapetalae</taxon>
        <taxon>asterids</taxon>
        <taxon>lamiids</taxon>
        <taxon>Solanales</taxon>
        <taxon>Convolvulaceae</taxon>
        <taxon>Cuscuteae</taxon>
        <taxon>Cuscuta</taxon>
        <taxon>Cuscuta subgen. Cuscuta</taxon>
    </lineage>
</organism>
<evidence type="ECO:0000256" key="1">
    <source>
        <dbReference type="SAM" id="SignalP"/>
    </source>
</evidence>
<accession>A0A9P0YSL9</accession>
<dbReference type="AlphaFoldDB" id="A0A9P0YSL9"/>